<feature type="transmembrane region" description="Helical" evidence="12">
    <location>
        <begin position="203"/>
        <end position="221"/>
    </location>
</feature>
<evidence type="ECO:0000256" key="2">
    <source>
        <dbReference type="ARBA" id="ARBA00022448"/>
    </source>
</evidence>
<keyword evidence="8 12" id="KW-1133">Transmembrane helix</keyword>
<dbReference type="SUPFAM" id="SSF54695">
    <property type="entry name" value="POZ domain"/>
    <property type="match status" value="1"/>
</dbReference>
<dbReference type="InterPro" id="IPR028325">
    <property type="entry name" value="VG_K_chnl"/>
</dbReference>
<keyword evidence="5" id="KW-0631">Potassium channel</keyword>
<evidence type="ECO:0000256" key="8">
    <source>
        <dbReference type="ARBA" id="ARBA00022989"/>
    </source>
</evidence>
<keyword evidence="2" id="KW-0813">Transport</keyword>
<comment type="subcellular location">
    <subcellularLocation>
        <location evidence="1">Membrane</location>
        <topology evidence="1">Multi-pass membrane protein</topology>
    </subcellularLocation>
</comment>
<dbReference type="Gene3D" id="1.10.287.70">
    <property type="match status" value="1"/>
</dbReference>
<accession>A0A6J8B8C7</accession>
<reference evidence="14 15" key="1">
    <citation type="submission" date="2020-06" db="EMBL/GenBank/DDBJ databases">
        <authorList>
            <person name="Li R."/>
            <person name="Bekaert M."/>
        </authorList>
    </citation>
    <scope>NUCLEOTIDE SEQUENCE [LARGE SCALE GENOMIC DNA]</scope>
    <source>
        <strain evidence="15">wild</strain>
    </source>
</reference>
<keyword evidence="15" id="KW-1185">Reference proteome</keyword>
<dbReference type="Pfam" id="PF02214">
    <property type="entry name" value="BTB_2"/>
    <property type="match status" value="1"/>
</dbReference>
<dbReference type="PRINTS" id="PR00169">
    <property type="entry name" value="KCHANNEL"/>
</dbReference>
<dbReference type="GO" id="GO:0008076">
    <property type="term" value="C:voltage-gated potassium channel complex"/>
    <property type="evidence" value="ECO:0007669"/>
    <property type="project" value="InterPro"/>
</dbReference>
<evidence type="ECO:0000256" key="1">
    <source>
        <dbReference type="ARBA" id="ARBA00004141"/>
    </source>
</evidence>
<dbReference type="InterPro" id="IPR003968">
    <property type="entry name" value="K_chnl_volt-dep_Kv"/>
</dbReference>
<evidence type="ECO:0000256" key="7">
    <source>
        <dbReference type="ARBA" id="ARBA00022958"/>
    </source>
</evidence>
<feature type="transmembrane region" description="Helical" evidence="12">
    <location>
        <begin position="233"/>
        <end position="257"/>
    </location>
</feature>
<dbReference type="GO" id="GO:0005249">
    <property type="term" value="F:voltage-gated potassium channel activity"/>
    <property type="evidence" value="ECO:0007669"/>
    <property type="project" value="InterPro"/>
</dbReference>
<dbReference type="InterPro" id="IPR005821">
    <property type="entry name" value="Ion_trans_dom"/>
</dbReference>
<name>A0A6J8B8C7_MYTCO</name>
<dbReference type="PRINTS" id="PR01491">
    <property type="entry name" value="KVCHANNEL"/>
</dbReference>
<dbReference type="InterPro" id="IPR000210">
    <property type="entry name" value="BTB/POZ_dom"/>
</dbReference>
<dbReference type="Gene3D" id="1.20.120.350">
    <property type="entry name" value="Voltage-gated potassium channels. Chain C"/>
    <property type="match status" value="1"/>
</dbReference>
<dbReference type="AlphaFoldDB" id="A0A6J8B8C7"/>
<protein>
    <submittedName>
        <fullName evidence="14">KCNC1</fullName>
    </submittedName>
</protein>
<keyword evidence="4 12" id="KW-0812">Transmembrane</keyword>
<feature type="transmembrane region" description="Helical" evidence="12">
    <location>
        <begin position="361"/>
        <end position="382"/>
    </location>
</feature>
<dbReference type="EMBL" id="CACVKT020002611">
    <property type="protein sequence ID" value="CAC5378849.1"/>
    <property type="molecule type" value="Genomic_DNA"/>
</dbReference>
<evidence type="ECO:0000256" key="5">
    <source>
        <dbReference type="ARBA" id="ARBA00022826"/>
    </source>
</evidence>
<keyword evidence="6" id="KW-0851">Voltage-gated channel</keyword>
<sequence length="420" mass="48319">MFEKVIINVGGQTFITKRSTLHRYPDTKLANISETCDYFDKTTEVYYFDRNPLIFQSVLDYYRTGKLHFLSNICAEQIREEIEFWEISTADLGPCCWKYFYAVDSDLKTCNVIDTYFFHKKCSLYSSTSSLTKVKSKIWNLLESPGSSKIAFVWQIFYLCVVCIAILVSIIQSFELSRTEMKGDYNETSEEGITKRLSDHDNWIGVVSNVCIVIFILETSLRLATCPCKFNFFLSFLNVVDIVSVVGCFAHVIVGAFPDSNEAFFTFTYALVILQGFRFFRLERFIEGLRIMLLSIKQSKKMLCLLILILLISSIIFGMTIHIVEMNGDFADAINSFYWAIITMTTIGYGDIYPKTKCGQIIASVCATFGLFLLSMPIAVVANNFTDLNKRYCEHQCHLHQQKKSTWGRNDKKEFIPIKY</sequence>
<keyword evidence="10 12" id="KW-0472">Membrane</keyword>
<evidence type="ECO:0000313" key="15">
    <source>
        <dbReference type="Proteomes" id="UP000507470"/>
    </source>
</evidence>
<dbReference type="Proteomes" id="UP000507470">
    <property type="component" value="Unassembled WGS sequence"/>
</dbReference>
<feature type="transmembrane region" description="Helical" evidence="12">
    <location>
        <begin position="150"/>
        <end position="171"/>
    </location>
</feature>
<evidence type="ECO:0000259" key="13">
    <source>
        <dbReference type="SMART" id="SM00225"/>
    </source>
</evidence>
<feature type="transmembrane region" description="Helical" evidence="12">
    <location>
        <begin position="302"/>
        <end position="324"/>
    </location>
</feature>
<evidence type="ECO:0000256" key="12">
    <source>
        <dbReference type="SAM" id="Phobius"/>
    </source>
</evidence>
<evidence type="ECO:0000256" key="10">
    <source>
        <dbReference type="ARBA" id="ARBA00023136"/>
    </source>
</evidence>
<dbReference type="InterPro" id="IPR003131">
    <property type="entry name" value="T1-type_BTB"/>
</dbReference>
<evidence type="ECO:0000313" key="14">
    <source>
        <dbReference type="EMBL" id="CAC5378849.1"/>
    </source>
</evidence>
<evidence type="ECO:0000256" key="6">
    <source>
        <dbReference type="ARBA" id="ARBA00022882"/>
    </source>
</evidence>
<dbReference type="InterPro" id="IPR027359">
    <property type="entry name" value="Volt_channel_dom_sf"/>
</dbReference>
<evidence type="ECO:0000256" key="4">
    <source>
        <dbReference type="ARBA" id="ARBA00022692"/>
    </source>
</evidence>
<evidence type="ECO:0000256" key="9">
    <source>
        <dbReference type="ARBA" id="ARBA00023065"/>
    </source>
</evidence>
<dbReference type="PRINTS" id="PR01498">
    <property type="entry name" value="SHAWCHANNEL"/>
</dbReference>
<dbReference type="GO" id="GO:0051260">
    <property type="term" value="P:protein homooligomerization"/>
    <property type="evidence" value="ECO:0007669"/>
    <property type="project" value="InterPro"/>
</dbReference>
<evidence type="ECO:0000256" key="11">
    <source>
        <dbReference type="ARBA" id="ARBA00023303"/>
    </source>
</evidence>
<dbReference type="GO" id="GO:0001508">
    <property type="term" value="P:action potential"/>
    <property type="evidence" value="ECO:0007669"/>
    <property type="project" value="TreeGrafter"/>
</dbReference>
<feature type="transmembrane region" description="Helical" evidence="12">
    <location>
        <begin position="263"/>
        <end position="281"/>
    </location>
</feature>
<dbReference type="SUPFAM" id="SSF81324">
    <property type="entry name" value="Voltage-gated potassium channels"/>
    <property type="match status" value="1"/>
</dbReference>
<dbReference type="Gene3D" id="3.30.710.10">
    <property type="entry name" value="Potassium Channel Kv1.1, Chain A"/>
    <property type="match status" value="1"/>
</dbReference>
<dbReference type="OrthoDB" id="296522at2759"/>
<organism evidence="14 15">
    <name type="scientific">Mytilus coruscus</name>
    <name type="common">Sea mussel</name>
    <dbReference type="NCBI Taxonomy" id="42192"/>
    <lineage>
        <taxon>Eukaryota</taxon>
        <taxon>Metazoa</taxon>
        <taxon>Spiralia</taxon>
        <taxon>Lophotrochozoa</taxon>
        <taxon>Mollusca</taxon>
        <taxon>Bivalvia</taxon>
        <taxon>Autobranchia</taxon>
        <taxon>Pteriomorphia</taxon>
        <taxon>Mytilida</taxon>
        <taxon>Mytiloidea</taxon>
        <taxon>Mytilidae</taxon>
        <taxon>Mytilinae</taxon>
        <taxon>Mytilus</taxon>
    </lineage>
</organism>
<proteinExistence type="predicted"/>
<dbReference type="SMART" id="SM00225">
    <property type="entry name" value="BTB"/>
    <property type="match status" value="1"/>
</dbReference>
<dbReference type="PANTHER" id="PTHR11537:SF254">
    <property type="entry name" value="POTASSIUM VOLTAGE-GATED CHANNEL PROTEIN SHAB"/>
    <property type="match status" value="1"/>
</dbReference>
<dbReference type="Pfam" id="PF00520">
    <property type="entry name" value="Ion_trans"/>
    <property type="match status" value="1"/>
</dbReference>
<evidence type="ECO:0000256" key="3">
    <source>
        <dbReference type="ARBA" id="ARBA00022538"/>
    </source>
</evidence>
<keyword evidence="9" id="KW-0406">Ion transport</keyword>
<keyword evidence="7" id="KW-0630">Potassium</keyword>
<keyword evidence="11" id="KW-0407">Ion channel</keyword>
<dbReference type="PANTHER" id="PTHR11537">
    <property type="entry name" value="VOLTAGE-GATED POTASSIUM CHANNEL"/>
    <property type="match status" value="1"/>
</dbReference>
<feature type="domain" description="BTB" evidence="13">
    <location>
        <begin position="3"/>
        <end position="102"/>
    </location>
</feature>
<keyword evidence="3" id="KW-0633">Potassium transport</keyword>
<feature type="transmembrane region" description="Helical" evidence="12">
    <location>
        <begin position="336"/>
        <end position="354"/>
    </location>
</feature>
<gene>
    <name evidence="14" type="ORF">MCOR_14986</name>
</gene>
<dbReference type="InterPro" id="IPR011333">
    <property type="entry name" value="SKP1/BTB/POZ_sf"/>
</dbReference>
<dbReference type="InterPro" id="IPR003974">
    <property type="entry name" value="K_chnl_volt-dep_Kv3"/>
</dbReference>